<dbReference type="KEGG" id="tput:QJT81_08720"/>
<dbReference type="EMBL" id="CP124756">
    <property type="protein sequence ID" value="WGZ95770.1"/>
    <property type="molecule type" value="Genomic_DNA"/>
</dbReference>
<proteinExistence type="predicted"/>
<accession>A0AA95HH90</accession>
<dbReference type="NCBIfam" id="NF033517">
    <property type="entry name" value="transpos_IS66"/>
    <property type="match status" value="1"/>
</dbReference>
<evidence type="ECO:0000313" key="7">
    <source>
        <dbReference type="EMBL" id="WGZ96041.1"/>
    </source>
</evidence>
<dbReference type="KEGG" id="tput:QJT81_20805"/>
<dbReference type="Pfam" id="PF03050">
    <property type="entry name" value="DDE_Tnp_IS66"/>
    <property type="match status" value="1"/>
</dbReference>
<dbReference type="InterPro" id="IPR004291">
    <property type="entry name" value="Transposase_IS66_central"/>
</dbReference>
<reference evidence="6" key="2">
    <citation type="submission" date="2023-04" db="EMBL/GenBank/DDBJ databases">
        <authorList>
            <person name="Beletskiy A.V."/>
            <person name="Mardanov A.V."/>
            <person name="Ravin N.V."/>
        </authorList>
    </citation>
    <scope>NUCLEOTIDE SEQUENCE</scope>
    <source>
        <strain evidence="6">GKL-02</strain>
    </source>
</reference>
<dbReference type="KEGG" id="tput:QJT81_07565"/>
<dbReference type="InterPro" id="IPR045618">
    <property type="entry name" value="DUF6444"/>
</dbReference>
<dbReference type="Pfam" id="PF20042">
    <property type="entry name" value="DUF6444"/>
    <property type="match status" value="1"/>
</dbReference>
<evidence type="ECO:0000313" key="4">
    <source>
        <dbReference type="EMBL" id="WGZ94189.1"/>
    </source>
</evidence>
<feature type="domain" description="DUF6444" evidence="3">
    <location>
        <begin position="25"/>
        <end position="97"/>
    </location>
</feature>
<sequence>MNDLTITTDFTDIALPTDLAASQQLNRDLLTLVVALQARVKRLEAELTELKERLNDSSSNSSNPPSRDTPEQRAQRERKPKSALKRGGQPGHSKHERALVEESRLDAIQHYYPEGCCRCGGHLAMETTPSQRHQVFDLPEVAYHVTEHRLYAGTCTCCGKRQVAELPEDVPSGQMGAGLISWITLMNGACRLSTRQIQLLLEEQWQLSFSSGAISEATAPVSGWLAPLYAQAGEAVRSSPVVNADETSHYRGREREWLWVMCSPQVVYFMTHYSRGKGAADELLGAFDGILVTDQHGGYNHHPTERRQLCWAHIIRKFKKMAQRYGRAGILGKRLLRLARLIVHLHNRRLAGAYADRLYRQRMDKLREAFRQTLLAGSGLRQAQHPDKPTKTANQCQRLLDDELMLWTFLRHPGVPLTNNAAERAIRPYVIWRKTSFFSQSFRGDQFRPLILTIVETCKRLGVSAYRIIRQACQQALTKKPVTVRLPIPPPQVLNPVTGFLAA</sequence>
<feature type="region of interest" description="Disordered" evidence="1">
    <location>
        <begin position="51"/>
        <end position="99"/>
    </location>
</feature>
<feature type="domain" description="Transposase IS66 central" evidence="2">
    <location>
        <begin position="173"/>
        <end position="444"/>
    </location>
</feature>
<dbReference type="Proteomes" id="UP001301326">
    <property type="component" value="Chromosome"/>
</dbReference>
<dbReference type="KEGG" id="tput:QJT81_07225"/>
<name>A0AA95HH90_9GAMM</name>
<dbReference type="EMBL" id="CP124756">
    <property type="protein sequence ID" value="WGZ96041.1"/>
    <property type="molecule type" value="Genomic_DNA"/>
</dbReference>
<evidence type="ECO:0000259" key="3">
    <source>
        <dbReference type="Pfam" id="PF20042"/>
    </source>
</evidence>
<dbReference type="PANTHER" id="PTHR33678:SF2">
    <property type="match status" value="1"/>
</dbReference>
<evidence type="ECO:0000313" key="6">
    <source>
        <dbReference type="EMBL" id="WGZ95833.1"/>
    </source>
</evidence>
<evidence type="ECO:0000256" key="1">
    <source>
        <dbReference type="SAM" id="MobiDB-lite"/>
    </source>
</evidence>
<protein>
    <submittedName>
        <fullName evidence="6">IS66 family transposase</fullName>
    </submittedName>
</protein>
<dbReference type="AlphaFoldDB" id="A0AA95HH90"/>
<evidence type="ECO:0000259" key="2">
    <source>
        <dbReference type="Pfam" id="PF03050"/>
    </source>
</evidence>
<gene>
    <name evidence="5" type="ORF">QJT81_07225</name>
    <name evidence="6" type="ORF">QJT81_07565</name>
    <name evidence="7" type="ORF">QJT81_08720</name>
    <name evidence="8" type="ORF">QJT81_10595</name>
    <name evidence="4" type="ORF">QJT81_20805</name>
</gene>
<organism evidence="6">
    <name type="scientific">Candidatus Thiothrix putei</name>
    <dbReference type="NCBI Taxonomy" id="3080811"/>
    <lineage>
        <taxon>Bacteria</taxon>
        <taxon>Pseudomonadati</taxon>
        <taxon>Pseudomonadota</taxon>
        <taxon>Gammaproteobacteria</taxon>
        <taxon>Thiotrichales</taxon>
        <taxon>Thiotrichaceae</taxon>
        <taxon>Thiothrix</taxon>
    </lineage>
</organism>
<dbReference type="KEGG" id="tput:QJT81_10595"/>
<dbReference type="EMBL" id="CP124756">
    <property type="protein sequence ID" value="WGZ95833.1"/>
    <property type="molecule type" value="Genomic_DNA"/>
</dbReference>
<dbReference type="EMBL" id="CP124756">
    <property type="protein sequence ID" value="WGZ94189.1"/>
    <property type="molecule type" value="Genomic_DNA"/>
</dbReference>
<dbReference type="InterPro" id="IPR052344">
    <property type="entry name" value="Transposase-related"/>
</dbReference>
<dbReference type="PANTHER" id="PTHR33678">
    <property type="entry name" value="BLL1576 PROTEIN"/>
    <property type="match status" value="1"/>
</dbReference>
<feature type="compositionally biased region" description="Basic and acidic residues" evidence="1">
    <location>
        <begin position="68"/>
        <end position="77"/>
    </location>
</feature>
<feature type="compositionally biased region" description="Low complexity" evidence="1">
    <location>
        <begin position="57"/>
        <end position="66"/>
    </location>
</feature>
<reference evidence="6" key="1">
    <citation type="journal article" date="2023" name="Int. J. Mol. Sci.">
        <title>Metagenomics Revealed a New Genus 'Candidatus Thiocaldithrix dubininis' gen. nov., sp. nov. and a New Species 'Candidatus Thiothrix putei' sp. nov. in the Family Thiotrichaceae, Some Members of Which Have Traits of Both Na+- and H+-Motive Energetics.</title>
        <authorList>
            <person name="Ravin N.V."/>
            <person name="Muntyan M.S."/>
            <person name="Smolyakov D.D."/>
            <person name="Rudenko T.S."/>
            <person name="Beletsky A.V."/>
            <person name="Mardanov A.V."/>
            <person name="Grabovich M.Y."/>
        </authorList>
    </citation>
    <scope>NUCLEOTIDE SEQUENCE</scope>
    <source>
        <strain evidence="6">GKL-02</strain>
    </source>
</reference>
<evidence type="ECO:0000313" key="5">
    <source>
        <dbReference type="EMBL" id="WGZ95770.1"/>
    </source>
</evidence>
<evidence type="ECO:0000313" key="8">
    <source>
        <dbReference type="EMBL" id="WGZ96379.1"/>
    </source>
</evidence>
<dbReference type="EMBL" id="CP124756">
    <property type="protein sequence ID" value="WGZ96379.1"/>
    <property type="molecule type" value="Genomic_DNA"/>
</dbReference>